<protein>
    <recommendedName>
        <fullName evidence="6 7">Large ribosomal subunit protein bL9</fullName>
    </recommendedName>
</protein>
<gene>
    <name evidence="7" type="primary">rplI</name>
    <name evidence="10" type="ORF">A3H61_01015</name>
</gene>
<dbReference type="HAMAP" id="MF_00503">
    <property type="entry name" value="Ribosomal_bL9"/>
    <property type="match status" value="1"/>
</dbReference>
<dbReference type="InterPro" id="IPR000244">
    <property type="entry name" value="Ribosomal_bL9"/>
</dbReference>
<dbReference type="Pfam" id="PF01281">
    <property type="entry name" value="Ribosomal_L9_N"/>
    <property type="match status" value="1"/>
</dbReference>
<dbReference type="InterPro" id="IPR036791">
    <property type="entry name" value="Ribosomal_bL9_C_sf"/>
</dbReference>
<dbReference type="Proteomes" id="UP000178315">
    <property type="component" value="Unassembled WGS sequence"/>
</dbReference>
<dbReference type="GO" id="GO:1990904">
    <property type="term" value="C:ribonucleoprotein complex"/>
    <property type="evidence" value="ECO:0007669"/>
    <property type="project" value="UniProtKB-KW"/>
</dbReference>
<proteinExistence type="inferred from homology"/>
<dbReference type="SUPFAM" id="SSF55653">
    <property type="entry name" value="Ribosomal protein L9 C-domain"/>
    <property type="match status" value="1"/>
</dbReference>
<keyword evidence="5 7" id="KW-0687">Ribonucleoprotein</keyword>
<dbReference type="Gene3D" id="3.10.430.100">
    <property type="entry name" value="Ribosomal protein L9, C-terminal domain"/>
    <property type="match status" value="1"/>
</dbReference>
<dbReference type="GO" id="GO:0006412">
    <property type="term" value="P:translation"/>
    <property type="evidence" value="ECO:0007669"/>
    <property type="project" value="UniProtKB-UniRule"/>
</dbReference>
<dbReference type="GO" id="GO:0005840">
    <property type="term" value="C:ribosome"/>
    <property type="evidence" value="ECO:0007669"/>
    <property type="project" value="UniProtKB-KW"/>
</dbReference>
<dbReference type="EMBL" id="MHJU01000033">
    <property type="protein sequence ID" value="OGY72469.1"/>
    <property type="molecule type" value="Genomic_DNA"/>
</dbReference>
<evidence type="ECO:0000256" key="1">
    <source>
        <dbReference type="ARBA" id="ARBA00010605"/>
    </source>
</evidence>
<accession>A0A1G2A720</accession>
<evidence type="ECO:0000259" key="9">
    <source>
        <dbReference type="Pfam" id="PF03948"/>
    </source>
</evidence>
<comment type="similarity">
    <text evidence="1 7">Belongs to the bacterial ribosomal protein bL9 family.</text>
</comment>
<evidence type="ECO:0000256" key="3">
    <source>
        <dbReference type="ARBA" id="ARBA00022884"/>
    </source>
</evidence>
<keyword evidence="4 7" id="KW-0689">Ribosomal protein</keyword>
<dbReference type="InterPro" id="IPR036935">
    <property type="entry name" value="Ribosomal_bL9_N_sf"/>
</dbReference>
<dbReference type="Gene3D" id="3.40.5.10">
    <property type="entry name" value="Ribosomal protein L9, N-terminal domain"/>
    <property type="match status" value="1"/>
</dbReference>
<dbReference type="InterPro" id="IPR020070">
    <property type="entry name" value="Ribosomal_bL9_N"/>
</dbReference>
<organism evidence="10 11">
    <name type="scientific">Candidatus Jacksonbacteria bacterium RIFCSPLOWO2_02_FULL_44_20</name>
    <dbReference type="NCBI Taxonomy" id="1798460"/>
    <lineage>
        <taxon>Bacteria</taxon>
        <taxon>Candidatus Jacksoniibacteriota</taxon>
    </lineage>
</organism>
<evidence type="ECO:0000256" key="4">
    <source>
        <dbReference type="ARBA" id="ARBA00022980"/>
    </source>
</evidence>
<dbReference type="GO" id="GO:0003735">
    <property type="term" value="F:structural constituent of ribosome"/>
    <property type="evidence" value="ECO:0007669"/>
    <property type="project" value="InterPro"/>
</dbReference>
<comment type="function">
    <text evidence="7">Binds to the 23S rRNA.</text>
</comment>
<comment type="caution">
    <text evidence="10">The sequence shown here is derived from an EMBL/GenBank/DDBJ whole genome shotgun (WGS) entry which is preliminary data.</text>
</comment>
<dbReference type="AlphaFoldDB" id="A0A1G2A720"/>
<evidence type="ECO:0000313" key="11">
    <source>
        <dbReference type="Proteomes" id="UP000178315"/>
    </source>
</evidence>
<dbReference type="NCBIfam" id="TIGR00158">
    <property type="entry name" value="L9"/>
    <property type="match status" value="1"/>
</dbReference>
<feature type="domain" description="Ribosomal protein L9" evidence="8">
    <location>
        <begin position="4"/>
        <end position="43"/>
    </location>
</feature>
<dbReference type="InterPro" id="IPR020594">
    <property type="entry name" value="Ribosomal_bL9_bac/chp"/>
</dbReference>
<keyword evidence="3 7" id="KW-0694">RNA-binding</keyword>
<dbReference type="InterPro" id="IPR009027">
    <property type="entry name" value="Ribosomal_bL9/RNase_H1_N"/>
</dbReference>
<dbReference type="InterPro" id="IPR020069">
    <property type="entry name" value="Ribosomal_bL9_C"/>
</dbReference>
<feature type="domain" description="Large ribosomal subunit protein bL9 C-terminal" evidence="9">
    <location>
        <begin position="66"/>
        <end position="147"/>
    </location>
</feature>
<evidence type="ECO:0000256" key="2">
    <source>
        <dbReference type="ARBA" id="ARBA00022730"/>
    </source>
</evidence>
<dbReference type="PANTHER" id="PTHR21368">
    <property type="entry name" value="50S RIBOSOMAL PROTEIN L9"/>
    <property type="match status" value="1"/>
</dbReference>
<dbReference type="GO" id="GO:0019843">
    <property type="term" value="F:rRNA binding"/>
    <property type="evidence" value="ECO:0007669"/>
    <property type="project" value="UniProtKB-UniRule"/>
</dbReference>
<evidence type="ECO:0000256" key="5">
    <source>
        <dbReference type="ARBA" id="ARBA00023274"/>
    </source>
</evidence>
<sequence>MTTRVILTQNIVGVGKKGDIIAVRKGHARNFLIPLRLARVADDKCVALADAEKTAIEKRREEKIKELKDIKQRLSKKRITLLIPANDQGTLYRGVASIDITDSLYTTYGVDIPASCILMEIIKTVGLHSFKVVLKDHGEISMKVRVNSR</sequence>
<name>A0A1G2A720_9BACT</name>
<evidence type="ECO:0000259" key="8">
    <source>
        <dbReference type="Pfam" id="PF01281"/>
    </source>
</evidence>
<dbReference type="Pfam" id="PF03948">
    <property type="entry name" value="Ribosomal_L9_C"/>
    <property type="match status" value="1"/>
</dbReference>
<reference evidence="10 11" key="1">
    <citation type="journal article" date="2016" name="Nat. Commun.">
        <title>Thousands of microbial genomes shed light on interconnected biogeochemical processes in an aquifer system.</title>
        <authorList>
            <person name="Anantharaman K."/>
            <person name="Brown C.T."/>
            <person name="Hug L.A."/>
            <person name="Sharon I."/>
            <person name="Castelle C.J."/>
            <person name="Probst A.J."/>
            <person name="Thomas B.C."/>
            <person name="Singh A."/>
            <person name="Wilkins M.J."/>
            <person name="Karaoz U."/>
            <person name="Brodie E.L."/>
            <person name="Williams K.H."/>
            <person name="Hubbard S.S."/>
            <person name="Banfield J.F."/>
        </authorList>
    </citation>
    <scope>NUCLEOTIDE SEQUENCE [LARGE SCALE GENOMIC DNA]</scope>
</reference>
<evidence type="ECO:0000256" key="6">
    <source>
        <dbReference type="ARBA" id="ARBA00035292"/>
    </source>
</evidence>
<evidence type="ECO:0000313" key="10">
    <source>
        <dbReference type="EMBL" id="OGY72469.1"/>
    </source>
</evidence>
<dbReference type="SUPFAM" id="SSF55658">
    <property type="entry name" value="L9 N-domain-like"/>
    <property type="match status" value="1"/>
</dbReference>
<evidence type="ECO:0000256" key="7">
    <source>
        <dbReference type="HAMAP-Rule" id="MF_00503"/>
    </source>
</evidence>
<keyword evidence="2 7" id="KW-0699">rRNA-binding</keyword>